<evidence type="ECO:0000313" key="3">
    <source>
        <dbReference type="Proteomes" id="UP001497392"/>
    </source>
</evidence>
<gene>
    <name evidence="2" type="primary">g4729</name>
    <name evidence="2" type="ORF">VP750_LOCUS4034</name>
</gene>
<reference evidence="2 3" key="1">
    <citation type="submission" date="2024-06" db="EMBL/GenBank/DDBJ databases">
        <authorList>
            <person name="Kraege A."/>
            <person name="Thomma B."/>
        </authorList>
    </citation>
    <scope>NUCLEOTIDE SEQUENCE [LARGE SCALE GENOMIC DNA]</scope>
</reference>
<comment type="caution">
    <text evidence="2">The sequence shown here is derived from an EMBL/GenBank/DDBJ whole genome shotgun (WGS) entry which is preliminary data.</text>
</comment>
<proteinExistence type="predicted"/>
<organism evidence="2 3">
    <name type="scientific">Coccomyxa viridis</name>
    <dbReference type="NCBI Taxonomy" id="1274662"/>
    <lineage>
        <taxon>Eukaryota</taxon>
        <taxon>Viridiplantae</taxon>
        <taxon>Chlorophyta</taxon>
        <taxon>core chlorophytes</taxon>
        <taxon>Trebouxiophyceae</taxon>
        <taxon>Trebouxiophyceae incertae sedis</taxon>
        <taxon>Coccomyxaceae</taxon>
        <taxon>Coccomyxa</taxon>
    </lineage>
</organism>
<dbReference type="Proteomes" id="UP001497392">
    <property type="component" value="Unassembled WGS sequence"/>
</dbReference>
<evidence type="ECO:0000313" key="2">
    <source>
        <dbReference type="EMBL" id="CAL5222375.1"/>
    </source>
</evidence>
<accession>A0ABP1FV02</accession>
<dbReference type="EMBL" id="CAXHTA020000007">
    <property type="protein sequence ID" value="CAL5222375.1"/>
    <property type="molecule type" value="Genomic_DNA"/>
</dbReference>
<keyword evidence="3" id="KW-1185">Reference proteome</keyword>
<evidence type="ECO:0000256" key="1">
    <source>
        <dbReference type="SAM" id="MobiDB-lite"/>
    </source>
</evidence>
<protein>
    <submittedName>
        <fullName evidence="2">G4729 protein</fullName>
    </submittedName>
</protein>
<feature type="region of interest" description="Disordered" evidence="1">
    <location>
        <begin position="1"/>
        <end position="24"/>
    </location>
</feature>
<name>A0ABP1FV02_9CHLO</name>
<sequence length="113" mass="13023">MESRQRPPLFENLIKDPPPQGLQAPISNEELEKINRYVERARRLKDALIEFDEALLEQWEDFLQYHKECTLNQNVFAGSHGAPVTGENIDTINALAARLTELSQDHNELRARV</sequence>